<evidence type="ECO:0000313" key="3">
    <source>
        <dbReference type="Proteomes" id="UP000313359"/>
    </source>
</evidence>
<dbReference type="AlphaFoldDB" id="A0A5C2S9D8"/>
<proteinExistence type="predicted"/>
<accession>A0A5C2S9D8</accession>
<dbReference type="EMBL" id="ML122278">
    <property type="protein sequence ID" value="RPD57946.1"/>
    <property type="molecule type" value="Genomic_DNA"/>
</dbReference>
<feature type="transmembrane region" description="Helical" evidence="1">
    <location>
        <begin position="23"/>
        <end position="42"/>
    </location>
</feature>
<name>A0A5C2S9D8_9APHY</name>
<sequence length="61" mass="6277">MRAFDNLYEEPAFEAPSAKEQSVVYAALGTVAVAVASTVAAIQMNAHGAPSWLSAALASSH</sequence>
<keyword evidence="3" id="KW-1185">Reference proteome</keyword>
<keyword evidence="1" id="KW-0812">Transmembrane</keyword>
<organism evidence="2 3">
    <name type="scientific">Lentinus tigrinus ALCF2SS1-6</name>
    <dbReference type="NCBI Taxonomy" id="1328759"/>
    <lineage>
        <taxon>Eukaryota</taxon>
        <taxon>Fungi</taxon>
        <taxon>Dikarya</taxon>
        <taxon>Basidiomycota</taxon>
        <taxon>Agaricomycotina</taxon>
        <taxon>Agaricomycetes</taxon>
        <taxon>Polyporales</taxon>
        <taxon>Polyporaceae</taxon>
        <taxon>Lentinus</taxon>
    </lineage>
</organism>
<gene>
    <name evidence="2" type="ORF">L227DRAFT_613318</name>
</gene>
<reference evidence="2" key="1">
    <citation type="journal article" date="2018" name="Genome Biol. Evol.">
        <title>Genomics and development of Lentinus tigrinus, a white-rot wood-decaying mushroom with dimorphic fruiting bodies.</title>
        <authorList>
            <person name="Wu B."/>
            <person name="Xu Z."/>
            <person name="Knudson A."/>
            <person name="Carlson A."/>
            <person name="Chen N."/>
            <person name="Kovaka S."/>
            <person name="LaButti K."/>
            <person name="Lipzen A."/>
            <person name="Pennachio C."/>
            <person name="Riley R."/>
            <person name="Schakwitz W."/>
            <person name="Umezawa K."/>
            <person name="Ohm R.A."/>
            <person name="Grigoriev I.V."/>
            <person name="Nagy L.G."/>
            <person name="Gibbons J."/>
            <person name="Hibbett D."/>
        </authorList>
    </citation>
    <scope>NUCLEOTIDE SEQUENCE [LARGE SCALE GENOMIC DNA]</scope>
    <source>
        <strain evidence="2">ALCF2SS1-6</strain>
    </source>
</reference>
<evidence type="ECO:0000256" key="1">
    <source>
        <dbReference type="SAM" id="Phobius"/>
    </source>
</evidence>
<evidence type="ECO:0000313" key="2">
    <source>
        <dbReference type="EMBL" id="RPD57946.1"/>
    </source>
</evidence>
<keyword evidence="1" id="KW-1133">Transmembrane helix</keyword>
<protein>
    <submittedName>
        <fullName evidence="2">Uncharacterized protein</fullName>
    </submittedName>
</protein>
<keyword evidence="1" id="KW-0472">Membrane</keyword>
<dbReference type="Proteomes" id="UP000313359">
    <property type="component" value="Unassembled WGS sequence"/>
</dbReference>